<dbReference type="SUPFAM" id="SSF82895">
    <property type="entry name" value="TSP-1 type 1 repeat"/>
    <property type="match status" value="1"/>
</dbReference>
<evidence type="ECO:0000313" key="4">
    <source>
        <dbReference type="Proteomes" id="UP000030747"/>
    </source>
</evidence>
<dbReference type="InterPro" id="IPR000884">
    <property type="entry name" value="TSP1_rpt"/>
</dbReference>
<evidence type="ECO:0000313" key="3">
    <source>
        <dbReference type="EMBL" id="CDJ40516.1"/>
    </source>
</evidence>
<proteinExistence type="predicted"/>
<feature type="compositionally biased region" description="Basic and acidic residues" evidence="1">
    <location>
        <begin position="141"/>
        <end position="158"/>
    </location>
</feature>
<evidence type="ECO:0000256" key="1">
    <source>
        <dbReference type="SAM" id="MobiDB-lite"/>
    </source>
</evidence>
<dbReference type="EMBL" id="HG675163">
    <property type="protein sequence ID" value="CDJ40516.1"/>
    <property type="molecule type" value="Genomic_DNA"/>
</dbReference>
<reference evidence="3" key="1">
    <citation type="submission" date="2013-10" db="EMBL/GenBank/DDBJ databases">
        <title>Genomic analysis of the causative agents of coccidiosis in chickens.</title>
        <authorList>
            <person name="Reid A.J."/>
            <person name="Blake D."/>
            <person name="Billington K."/>
            <person name="Browne H."/>
            <person name="Dunn M."/>
            <person name="Hung S."/>
            <person name="Kawahara F."/>
            <person name="Miranda-Saavedra D."/>
            <person name="Mourier T."/>
            <person name="Nagra H."/>
            <person name="Otto T.D."/>
            <person name="Rawlings N."/>
            <person name="Sanchez A."/>
            <person name="Sanders M."/>
            <person name="Subramaniam C."/>
            <person name="Tay Y."/>
            <person name="Dear P."/>
            <person name="Doerig C."/>
            <person name="Gruber A."/>
            <person name="Parkinson J."/>
            <person name="Shirley M."/>
            <person name="Wan K.L."/>
            <person name="Berriman M."/>
            <person name="Tomley F."/>
            <person name="Pain A."/>
        </authorList>
    </citation>
    <scope>NUCLEOTIDE SEQUENCE [LARGE SCALE GENOMIC DNA]</scope>
    <source>
        <strain evidence="3">Houghton</strain>
    </source>
</reference>
<organism evidence="3 4">
    <name type="scientific">Eimeria tenella</name>
    <name type="common">Coccidian parasite</name>
    <dbReference type="NCBI Taxonomy" id="5802"/>
    <lineage>
        <taxon>Eukaryota</taxon>
        <taxon>Sar</taxon>
        <taxon>Alveolata</taxon>
        <taxon>Apicomplexa</taxon>
        <taxon>Conoidasida</taxon>
        <taxon>Coccidia</taxon>
        <taxon>Eucoccidiorida</taxon>
        <taxon>Eimeriorina</taxon>
        <taxon>Eimeriidae</taxon>
        <taxon>Eimeria</taxon>
    </lineage>
</organism>
<accession>U6KRC6</accession>
<feature type="transmembrane region" description="Helical" evidence="2">
    <location>
        <begin position="243"/>
        <end position="264"/>
    </location>
</feature>
<evidence type="ECO:0008006" key="5">
    <source>
        <dbReference type="Google" id="ProtNLM"/>
    </source>
</evidence>
<sequence>MSCSKEQQTDSLWLSGDAAAAAAAAKDFSTTQWSPWSEWSSCEGIDTSKGWKKRRRSIISYGFVDDNETAEDTLFEVASCLEGGTLNSSEVSSNMNATCCVFGAFVEWSEVECEPACGSGRYQIRRRRRLQNPVPLPEVGKSGKENENENEKNEKDKSAKDPFCDLAKCDEDAAEAESRRCHDVPDCTSDCVYLEWTQWSSCSCSGLQSRIRKSVSGTICPDMNETQRCANASCKEEVSSMTYVYAAGGGVVGLLLLSGFFAFWKYGRTERQQAATYDTL</sequence>
<evidence type="ECO:0000256" key="2">
    <source>
        <dbReference type="SAM" id="Phobius"/>
    </source>
</evidence>
<dbReference type="Proteomes" id="UP000030747">
    <property type="component" value="Unassembled WGS sequence"/>
</dbReference>
<feature type="region of interest" description="Disordered" evidence="1">
    <location>
        <begin position="133"/>
        <end position="158"/>
    </location>
</feature>
<keyword evidence="2" id="KW-0812">Transmembrane</keyword>
<dbReference type="InterPro" id="IPR036383">
    <property type="entry name" value="TSP1_rpt_sf"/>
</dbReference>
<dbReference type="RefSeq" id="XP_013231266.1">
    <property type="nucleotide sequence ID" value="XM_013375812.1"/>
</dbReference>
<dbReference type="SMART" id="SM00209">
    <property type="entry name" value="TSP1"/>
    <property type="match status" value="3"/>
</dbReference>
<dbReference type="VEuPathDB" id="ToxoDB:ETH_00019765"/>
<keyword evidence="4" id="KW-1185">Reference proteome</keyword>
<name>U6KRC6_EIMTE</name>
<reference evidence="3" key="2">
    <citation type="submission" date="2013-10" db="EMBL/GenBank/DDBJ databases">
        <authorList>
            <person name="Aslett M."/>
        </authorList>
    </citation>
    <scope>NUCLEOTIDE SEQUENCE [LARGE SCALE GENOMIC DNA]</scope>
    <source>
        <strain evidence="3">Houghton</strain>
    </source>
</reference>
<dbReference type="OrthoDB" id="329117at2759"/>
<keyword evidence="2" id="KW-1133">Transmembrane helix</keyword>
<dbReference type="GeneID" id="25253081"/>
<dbReference type="PROSITE" id="PS50092">
    <property type="entry name" value="TSP1"/>
    <property type="match status" value="1"/>
</dbReference>
<gene>
    <name evidence="3" type="ORF">ETH_00019765</name>
</gene>
<protein>
    <recommendedName>
        <fullName evidence="5">Thrombospondin type 1 domain-containing protein</fullName>
    </recommendedName>
</protein>
<dbReference type="AlphaFoldDB" id="U6KRC6"/>
<keyword evidence="2" id="KW-0472">Membrane</keyword>
<dbReference type="VEuPathDB" id="ToxoDB:ETH2_1231900"/>